<organism evidence="2 3">
    <name type="scientific">Angustibacter aerolatus</name>
    <dbReference type="NCBI Taxonomy" id="1162965"/>
    <lineage>
        <taxon>Bacteria</taxon>
        <taxon>Bacillati</taxon>
        <taxon>Actinomycetota</taxon>
        <taxon>Actinomycetes</taxon>
        <taxon>Kineosporiales</taxon>
        <taxon>Kineosporiaceae</taxon>
    </lineage>
</organism>
<protein>
    <submittedName>
        <fullName evidence="2">Uncharacterized protein</fullName>
    </submittedName>
</protein>
<dbReference type="InterPro" id="IPR045596">
    <property type="entry name" value="DUF6459"/>
</dbReference>
<proteinExistence type="predicted"/>
<evidence type="ECO:0000313" key="2">
    <source>
        <dbReference type="EMBL" id="GMA88465.1"/>
    </source>
</evidence>
<feature type="compositionally biased region" description="Low complexity" evidence="1">
    <location>
        <begin position="367"/>
        <end position="385"/>
    </location>
</feature>
<feature type="compositionally biased region" description="Basic and acidic residues" evidence="1">
    <location>
        <begin position="54"/>
        <end position="73"/>
    </location>
</feature>
<name>A0ABQ6JNY9_9ACTN</name>
<accession>A0ABQ6JNY9</accession>
<feature type="compositionally biased region" description="Basic residues" evidence="1">
    <location>
        <begin position="386"/>
        <end position="398"/>
    </location>
</feature>
<comment type="caution">
    <text evidence="2">The sequence shown here is derived from an EMBL/GenBank/DDBJ whole genome shotgun (WGS) entry which is preliminary data.</text>
</comment>
<dbReference type="Pfam" id="PF20060">
    <property type="entry name" value="DUF6459"/>
    <property type="match status" value="1"/>
</dbReference>
<dbReference type="EMBL" id="BSUZ01000001">
    <property type="protein sequence ID" value="GMA88465.1"/>
    <property type="molecule type" value="Genomic_DNA"/>
</dbReference>
<gene>
    <name evidence="2" type="ORF">GCM10025868_37150</name>
</gene>
<feature type="region of interest" description="Disordered" evidence="1">
    <location>
        <begin position="357"/>
        <end position="398"/>
    </location>
</feature>
<feature type="compositionally biased region" description="Low complexity" evidence="1">
    <location>
        <begin position="82"/>
        <end position="95"/>
    </location>
</feature>
<keyword evidence="3" id="KW-1185">Reference proteome</keyword>
<feature type="region of interest" description="Disordered" evidence="1">
    <location>
        <begin position="226"/>
        <end position="311"/>
    </location>
</feature>
<feature type="region of interest" description="Disordered" evidence="1">
    <location>
        <begin position="45"/>
        <end position="128"/>
    </location>
</feature>
<dbReference type="Proteomes" id="UP001157017">
    <property type="component" value="Unassembled WGS sequence"/>
</dbReference>
<reference evidence="3" key="1">
    <citation type="journal article" date="2019" name="Int. J. Syst. Evol. Microbiol.">
        <title>The Global Catalogue of Microorganisms (GCM) 10K type strain sequencing project: providing services to taxonomists for standard genome sequencing and annotation.</title>
        <authorList>
            <consortium name="The Broad Institute Genomics Platform"/>
            <consortium name="The Broad Institute Genome Sequencing Center for Infectious Disease"/>
            <person name="Wu L."/>
            <person name="Ma J."/>
        </authorList>
    </citation>
    <scope>NUCLEOTIDE SEQUENCE [LARGE SCALE GENOMIC DNA]</scope>
    <source>
        <strain evidence="3">NBRC 108730</strain>
    </source>
</reference>
<evidence type="ECO:0000256" key="1">
    <source>
        <dbReference type="SAM" id="MobiDB-lite"/>
    </source>
</evidence>
<sequence>MTAAPLRLLPAPDCEAPLEVGPLPRHPGPVTAYRACCGWSCPTASLPDESLLDDAARSDPVGRSRADDHRDPRGLGPGGAADGPRASPGAAGGPVRRADDDAGDEADAQGADTSATGETDGSRLPPPRLWGRQVVQVLLEVLDGHRPRARLLRWVTPEVYEQVGRRARLRRRSDPTGRPRPRIGGVLACTPADGVAEVCAVVHGPAHVSAVALRLEGCEDRWRVTVLGSGDPRGRRPGSIGAPSRSAAGMHSARLDRRTARGPGSRARLEGPARSPGSIARLDQRPARKVPGSIERGDDETGRRARRPVSSAASCGLAAVLLAAGSVGGTSLGPGAVGGAGRRVGRRLVALHDPGLAVDGGRGVVQPARGGWPGRGPSRRSAGAPRRPRSRPRPAPRG</sequence>
<evidence type="ECO:0000313" key="3">
    <source>
        <dbReference type="Proteomes" id="UP001157017"/>
    </source>
</evidence>